<organism evidence="1 2">
    <name type="scientific">Macleaya cordata</name>
    <name type="common">Five-seeded plume-poppy</name>
    <name type="synonym">Bocconia cordata</name>
    <dbReference type="NCBI Taxonomy" id="56857"/>
    <lineage>
        <taxon>Eukaryota</taxon>
        <taxon>Viridiplantae</taxon>
        <taxon>Streptophyta</taxon>
        <taxon>Embryophyta</taxon>
        <taxon>Tracheophyta</taxon>
        <taxon>Spermatophyta</taxon>
        <taxon>Magnoliopsida</taxon>
        <taxon>Ranunculales</taxon>
        <taxon>Papaveraceae</taxon>
        <taxon>Papaveroideae</taxon>
        <taxon>Macleaya</taxon>
    </lineage>
</organism>
<protein>
    <submittedName>
        <fullName evidence="1">Uncharacterized protein</fullName>
    </submittedName>
</protein>
<sequence length="109" mass="12273">MNFWLENWGNDGILADVLQEEDLTHPMSLREAVEVDFSIPGLADASILHVRNLYENRLSADVDSRLWALTTDGIFTVKSAFLQIRNSNPSCPFARRCQSTPEFKTATSV</sequence>
<proteinExistence type="predicted"/>
<name>A0A200Q9W4_MACCD</name>
<dbReference type="EMBL" id="MVGT01002617">
    <property type="protein sequence ID" value="OVA07288.1"/>
    <property type="molecule type" value="Genomic_DNA"/>
</dbReference>
<dbReference type="InParanoid" id="A0A200Q9W4"/>
<accession>A0A200Q9W4</accession>
<evidence type="ECO:0000313" key="1">
    <source>
        <dbReference type="EMBL" id="OVA07288.1"/>
    </source>
</evidence>
<dbReference type="AlphaFoldDB" id="A0A200Q9W4"/>
<comment type="caution">
    <text evidence="1">The sequence shown here is derived from an EMBL/GenBank/DDBJ whole genome shotgun (WGS) entry which is preliminary data.</text>
</comment>
<dbReference type="Proteomes" id="UP000195402">
    <property type="component" value="Unassembled WGS sequence"/>
</dbReference>
<keyword evidence="2" id="KW-1185">Reference proteome</keyword>
<gene>
    <name evidence="1" type="ORF">BVC80_1601g43</name>
</gene>
<evidence type="ECO:0000313" key="2">
    <source>
        <dbReference type="Proteomes" id="UP000195402"/>
    </source>
</evidence>
<reference evidence="1 2" key="1">
    <citation type="journal article" date="2017" name="Mol. Plant">
        <title>The Genome of Medicinal Plant Macleaya cordata Provides New Insights into Benzylisoquinoline Alkaloids Metabolism.</title>
        <authorList>
            <person name="Liu X."/>
            <person name="Liu Y."/>
            <person name="Huang P."/>
            <person name="Ma Y."/>
            <person name="Qing Z."/>
            <person name="Tang Q."/>
            <person name="Cao H."/>
            <person name="Cheng P."/>
            <person name="Zheng Y."/>
            <person name="Yuan Z."/>
            <person name="Zhou Y."/>
            <person name="Liu J."/>
            <person name="Tang Z."/>
            <person name="Zhuo Y."/>
            <person name="Zhang Y."/>
            <person name="Yu L."/>
            <person name="Huang J."/>
            <person name="Yang P."/>
            <person name="Peng Q."/>
            <person name="Zhang J."/>
            <person name="Jiang W."/>
            <person name="Zhang Z."/>
            <person name="Lin K."/>
            <person name="Ro D.K."/>
            <person name="Chen X."/>
            <person name="Xiong X."/>
            <person name="Shang Y."/>
            <person name="Huang S."/>
            <person name="Zeng J."/>
        </authorList>
    </citation>
    <scope>NUCLEOTIDE SEQUENCE [LARGE SCALE GENOMIC DNA]</scope>
    <source>
        <strain evidence="2">cv. BLH2017</strain>
        <tissue evidence="1">Root</tissue>
    </source>
</reference>